<protein>
    <submittedName>
        <fullName evidence="1">Cell division protein FtsL</fullName>
    </submittedName>
</protein>
<reference evidence="1" key="1">
    <citation type="submission" date="2019-05" db="EMBL/GenBank/DDBJ databases">
        <title>Revised genome assembly of Burkholderiaceae (previously Ralstonia) sp. PBA.</title>
        <authorList>
            <person name="Gan H.M."/>
        </authorList>
    </citation>
    <scope>NUCLEOTIDE SEQUENCE</scope>
    <source>
        <strain evidence="1">PBA</strain>
    </source>
</reference>
<name>A0ACD3SP73_9BURK</name>
<accession>A0ACD3SP73</accession>
<gene>
    <name evidence="1" type="primary">ftsL</name>
    <name evidence="1" type="ORF">MW7_009820</name>
</gene>
<keyword evidence="1" id="KW-0131">Cell cycle</keyword>
<keyword evidence="1" id="KW-0132">Cell division</keyword>
<dbReference type="EMBL" id="AKCV02000016">
    <property type="protein sequence ID" value="TMS58049.1"/>
    <property type="molecule type" value="Genomic_DNA"/>
</dbReference>
<keyword evidence="2" id="KW-1185">Reference proteome</keyword>
<proteinExistence type="predicted"/>
<evidence type="ECO:0000313" key="1">
    <source>
        <dbReference type="EMBL" id="TMS58049.1"/>
    </source>
</evidence>
<organism evidence="1 2">
    <name type="scientific">Imbroritus primus</name>
    <dbReference type="NCBI Taxonomy" id="3058603"/>
    <lineage>
        <taxon>Bacteria</taxon>
        <taxon>Pseudomonadati</taxon>
        <taxon>Pseudomonadota</taxon>
        <taxon>Betaproteobacteria</taxon>
        <taxon>Burkholderiales</taxon>
        <taxon>Burkholderiaceae</taxon>
        <taxon>Imbroritus</taxon>
    </lineage>
</organism>
<comment type="caution">
    <text evidence="1">The sequence shown here is derived from an EMBL/GenBank/DDBJ whole genome shotgun (WGS) entry which is preliminary data.</text>
</comment>
<dbReference type="Proteomes" id="UP000004277">
    <property type="component" value="Unassembled WGS sequence"/>
</dbReference>
<sequence>MNRLSLFLLIALVLCALALVNAQHEARSLFVKLERAQNEERQLNIDWSRLQYEQSAFGKSARIAEAARSQLRMVPIAPGRTQYLTGFAMPPAASVPASAPEAGQ</sequence>
<evidence type="ECO:0000313" key="2">
    <source>
        <dbReference type="Proteomes" id="UP000004277"/>
    </source>
</evidence>